<dbReference type="InterPro" id="IPR036388">
    <property type="entry name" value="WH-like_DNA-bd_sf"/>
</dbReference>
<proteinExistence type="predicted"/>
<feature type="domain" description="HTH gntR-type" evidence="4">
    <location>
        <begin position="7"/>
        <end position="75"/>
    </location>
</feature>
<gene>
    <name evidence="5" type="ORF">SAMN05421811_127115</name>
</gene>
<evidence type="ECO:0000313" key="6">
    <source>
        <dbReference type="Proteomes" id="UP000199361"/>
    </source>
</evidence>
<dbReference type="InterPro" id="IPR050679">
    <property type="entry name" value="Bact_HTH_transcr_reg"/>
</dbReference>
<keyword evidence="3" id="KW-0804">Transcription</keyword>
<dbReference type="InterPro" id="IPR000524">
    <property type="entry name" value="Tscrpt_reg_HTH_GntR"/>
</dbReference>
<keyword evidence="6" id="KW-1185">Reference proteome</keyword>
<dbReference type="Proteomes" id="UP000199361">
    <property type="component" value="Unassembled WGS sequence"/>
</dbReference>
<dbReference type="GO" id="GO:0003700">
    <property type="term" value="F:DNA-binding transcription factor activity"/>
    <property type="evidence" value="ECO:0007669"/>
    <property type="project" value="InterPro"/>
</dbReference>
<keyword evidence="1" id="KW-0805">Transcription regulation</keyword>
<dbReference type="RefSeq" id="WP_091094083.1">
    <property type="nucleotide sequence ID" value="NZ_FOHX01000027.1"/>
</dbReference>
<evidence type="ECO:0000256" key="1">
    <source>
        <dbReference type="ARBA" id="ARBA00023015"/>
    </source>
</evidence>
<dbReference type="PRINTS" id="PR00035">
    <property type="entry name" value="HTHGNTR"/>
</dbReference>
<evidence type="ECO:0000313" key="5">
    <source>
        <dbReference type="EMBL" id="SEU46678.1"/>
    </source>
</evidence>
<evidence type="ECO:0000259" key="4">
    <source>
        <dbReference type="PROSITE" id="PS50949"/>
    </source>
</evidence>
<dbReference type="GO" id="GO:0045892">
    <property type="term" value="P:negative regulation of DNA-templated transcription"/>
    <property type="evidence" value="ECO:0007669"/>
    <property type="project" value="TreeGrafter"/>
</dbReference>
<dbReference type="Pfam" id="PF00392">
    <property type="entry name" value="GntR"/>
    <property type="match status" value="1"/>
</dbReference>
<dbReference type="EMBL" id="FOHX01000027">
    <property type="protein sequence ID" value="SEU46678.1"/>
    <property type="molecule type" value="Genomic_DNA"/>
</dbReference>
<dbReference type="InterPro" id="IPR011663">
    <property type="entry name" value="UTRA"/>
</dbReference>
<evidence type="ECO:0000256" key="2">
    <source>
        <dbReference type="ARBA" id="ARBA00023125"/>
    </source>
</evidence>
<organism evidence="5 6">
    <name type="scientific">Nonomuraea wenchangensis</name>
    <dbReference type="NCBI Taxonomy" id="568860"/>
    <lineage>
        <taxon>Bacteria</taxon>
        <taxon>Bacillati</taxon>
        <taxon>Actinomycetota</taxon>
        <taxon>Actinomycetes</taxon>
        <taxon>Streptosporangiales</taxon>
        <taxon>Streptosporangiaceae</taxon>
        <taxon>Nonomuraea</taxon>
    </lineage>
</organism>
<dbReference type="Gene3D" id="1.10.10.10">
    <property type="entry name" value="Winged helix-like DNA-binding domain superfamily/Winged helix DNA-binding domain"/>
    <property type="match status" value="1"/>
</dbReference>
<evidence type="ECO:0000256" key="3">
    <source>
        <dbReference type="ARBA" id="ARBA00023163"/>
    </source>
</evidence>
<dbReference type="OrthoDB" id="3214900at2"/>
<dbReference type="PROSITE" id="PS50949">
    <property type="entry name" value="HTH_GNTR"/>
    <property type="match status" value="1"/>
</dbReference>
<dbReference type="SMART" id="SM00345">
    <property type="entry name" value="HTH_GNTR"/>
    <property type="match status" value="1"/>
</dbReference>
<dbReference type="Pfam" id="PF07702">
    <property type="entry name" value="UTRA"/>
    <property type="match status" value="1"/>
</dbReference>
<dbReference type="SUPFAM" id="SSF46785">
    <property type="entry name" value="Winged helix' DNA-binding domain"/>
    <property type="match status" value="1"/>
</dbReference>
<dbReference type="PANTHER" id="PTHR44846:SF17">
    <property type="entry name" value="GNTR-FAMILY TRANSCRIPTIONAL REGULATOR"/>
    <property type="match status" value="1"/>
</dbReference>
<dbReference type="PANTHER" id="PTHR44846">
    <property type="entry name" value="MANNOSYL-D-GLYCERATE TRANSPORT/METABOLISM SYSTEM REPRESSOR MNGR-RELATED"/>
    <property type="match status" value="1"/>
</dbReference>
<dbReference type="GO" id="GO:0003677">
    <property type="term" value="F:DNA binding"/>
    <property type="evidence" value="ECO:0007669"/>
    <property type="project" value="UniProtKB-KW"/>
</dbReference>
<dbReference type="STRING" id="568860.SAMN05421811_127115"/>
<dbReference type="AlphaFoldDB" id="A0A1I0LUZ0"/>
<reference evidence="5 6" key="1">
    <citation type="submission" date="2016-10" db="EMBL/GenBank/DDBJ databases">
        <authorList>
            <person name="de Groot N.N."/>
        </authorList>
    </citation>
    <scope>NUCLEOTIDE SEQUENCE [LARGE SCALE GENOMIC DNA]</scope>
    <source>
        <strain evidence="5 6">CGMCC 4.5598</strain>
    </source>
</reference>
<dbReference type="CDD" id="cd07377">
    <property type="entry name" value="WHTH_GntR"/>
    <property type="match status" value="1"/>
</dbReference>
<keyword evidence="2" id="KW-0238">DNA-binding</keyword>
<dbReference type="SMART" id="SM00866">
    <property type="entry name" value="UTRA"/>
    <property type="match status" value="1"/>
</dbReference>
<dbReference type="InterPro" id="IPR028978">
    <property type="entry name" value="Chorismate_lyase_/UTRA_dom_sf"/>
</dbReference>
<dbReference type="InterPro" id="IPR036390">
    <property type="entry name" value="WH_DNA-bd_sf"/>
</dbReference>
<dbReference type="SUPFAM" id="SSF64288">
    <property type="entry name" value="Chorismate lyase-like"/>
    <property type="match status" value="1"/>
</dbReference>
<accession>A0A1I0LUZ0</accession>
<name>A0A1I0LUZ0_9ACTN</name>
<dbReference type="Gene3D" id="3.40.1410.10">
    <property type="entry name" value="Chorismate lyase-like"/>
    <property type="match status" value="1"/>
</dbReference>
<sequence length="262" mass="29212">MTSARSTSIFREVAHDIRAKIEDGTYPLGQKLPTEVELAEQYGVTRVTVNRALRILVAEGWVRVHRGVGTIVRDIMPIVRDASVRHSKTRRERGGARGAFASELAERDLSYDTRNIIDRVAPPKRVADLLGVSSGEVSTVMRARYMKIVPAPGARHVPYQIAISYIPLSIAEGTQIEDEDTGVGGISSRLADLGQRQKRLTETISVRPPEPDEIEFLSMTEDQRVFDIQHVTVNEAGEPVKVTLYVIPTHMSILRYTIELED</sequence>
<protein>
    <submittedName>
        <fullName evidence="5">GntR family transcriptional regulator</fullName>
    </submittedName>
</protein>